<dbReference type="STRING" id="536227.Ccar_24075"/>
<proteinExistence type="predicted"/>
<dbReference type="eggNOG" id="ENOG5031CTK">
    <property type="taxonomic scope" value="Bacteria"/>
</dbReference>
<dbReference type="InterPro" id="IPR043720">
    <property type="entry name" value="DUF5661"/>
</dbReference>
<name>C6PTF7_9CLOT</name>
<organism evidence="1 2">
    <name type="scientific">Clostridium carboxidivorans P7</name>
    <dbReference type="NCBI Taxonomy" id="536227"/>
    <lineage>
        <taxon>Bacteria</taxon>
        <taxon>Bacillati</taxon>
        <taxon>Bacillota</taxon>
        <taxon>Clostridia</taxon>
        <taxon>Eubacteriales</taxon>
        <taxon>Clostridiaceae</taxon>
        <taxon>Clostridium</taxon>
    </lineage>
</organism>
<dbReference type="Proteomes" id="UP000004198">
    <property type="component" value="Unassembled WGS sequence"/>
</dbReference>
<evidence type="ECO:0000313" key="2">
    <source>
        <dbReference type="Proteomes" id="UP000004198"/>
    </source>
</evidence>
<reference evidence="1 2" key="1">
    <citation type="submission" date="2009-06" db="EMBL/GenBank/DDBJ databases">
        <title>The draft genome of Clostridium carboxidivorans P7.</title>
        <authorList>
            <consortium name="US DOE Joint Genome Institute (JGI-PGF)"/>
            <person name="Lucas S."/>
            <person name="Copeland A."/>
            <person name="Lapidus A."/>
            <person name="Glavina del Rio T."/>
            <person name="Tice H."/>
            <person name="Bruce D."/>
            <person name="Goodwin L."/>
            <person name="Pitluck S."/>
            <person name="Larimer F."/>
            <person name="Land M.L."/>
            <person name="Hauser L."/>
            <person name="Hemme C.L."/>
        </authorList>
    </citation>
    <scope>NUCLEOTIDE SEQUENCE [LARGE SCALE GENOMIC DNA]</scope>
    <source>
        <strain evidence="1 2">P7</strain>
    </source>
</reference>
<protein>
    <submittedName>
        <fullName evidence="1">Uncharacterized protein</fullName>
    </submittedName>
</protein>
<evidence type="ECO:0000313" key="1">
    <source>
        <dbReference type="EMBL" id="EET87480.1"/>
    </source>
</evidence>
<dbReference type="Pfam" id="PF18905">
    <property type="entry name" value="DUF5661"/>
    <property type="match status" value="1"/>
</dbReference>
<accession>C6PTF7</accession>
<gene>
    <name evidence="1" type="ORF">CcarbDRAFT_2074</name>
</gene>
<dbReference type="EMBL" id="ACVI01000029">
    <property type="protein sequence ID" value="EET87480.1"/>
    <property type="molecule type" value="Genomic_DNA"/>
</dbReference>
<keyword evidence="2" id="KW-1185">Reference proteome</keyword>
<dbReference type="AlphaFoldDB" id="C6PTF7"/>
<sequence length="153" mass="17909">MYKYANPYMTTCRNCSYYNMDFTERAFNKALRLMKEATKYNYTLNKNSNIIQSNNRETINQTDYKNEFSKEEAAAIALLLGINFSKSKFDLNQFWLGVNTELEHGKKYNQTNVTADEPITTGKIALAHLSEFPDYYTRLKALEEQAKAYWSTR</sequence>
<comment type="caution">
    <text evidence="1">The sequence shown here is derived from an EMBL/GenBank/DDBJ whole genome shotgun (WGS) entry which is preliminary data.</text>
</comment>
<dbReference type="RefSeq" id="WP_007060959.1">
    <property type="nucleotide sequence ID" value="NZ_CP011803.1"/>
</dbReference>